<organism evidence="5 6">
    <name type="scientific">Gossypium stocksii</name>
    <dbReference type="NCBI Taxonomy" id="47602"/>
    <lineage>
        <taxon>Eukaryota</taxon>
        <taxon>Viridiplantae</taxon>
        <taxon>Streptophyta</taxon>
        <taxon>Embryophyta</taxon>
        <taxon>Tracheophyta</taxon>
        <taxon>Spermatophyta</taxon>
        <taxon>Magnoliopsida</taxon>
        <taxon>eudicotyledons</taxon>
        <taxon>Gunneridae</taxon>
        <taxon>Pentapetalae</taxon>
        <taxon>rosids</taxon>
        <taxon>malvids</taxon>
        <taxon>Malvales</taxon>
        <taxon>Malvaceae</taxon>
        <taxon>Malvoideae</taxon>
        <taxon>Gossypium</taxon>
    </lineage>
</organism>
<proteinExistence type="predicted"/>
<dbReference type="GO" id="GO:0006749">
    <property type="term" value="P:glutathione metabolic process"/>
    <property type="evidence" value="ECO:0007669"/>
    <property type="project" value="TreeGrafter"/>
</dbReference>
<evidence type="ECO:0000256" key="1">
    <source>
        <dbReference type="ARBA" id="ARBA00012452"/>
    </source>
</evidence>
<dbReference type="Proteomes" id="UP000828251">
    <property type="component" value="Unassembled WGS sequence"/>
</dbReference>
<name>A0A9D3W2J5_9ROSI</name>
<dbReference type="PROSITE" id="PS50405">
    <property type="entry name" value="GST_CTER"/>
    <property type="match status" value="1"/>
</dbReference>
<comment type="catalytic activity">
    <reaction evidence="3">
        <text>RX + glutathione = an S-substituted glutathione + a halide anion + H(+)</text>
        <dbReference type="Rhea" id="RHEA:16437"/>
        <dbReference type="ChEBI" id="CHEBI:15378"/>
        <dbReference type="ChEBI" id="CHEBI:16042"/>
        <dbReference type="ChEBI" id="CHEBI:17792"/>
        <dbReference type="ChEBI" id="CHEBI:57925"/>
        <dbReference type="ChEBI" id="CHEBI:90779"/>
        <dbReference type="EC" id="2.5.1.18"/>
    </reaction>
</comment>
<dbReference type="Pfam" id="PF00043">
    <property type="entry name" value="GST_C"/>
    <property type="match status" value="1"/>
</dbReference>
<dbReference type="Gene3D" id="1.20.1050.10">
    <property type="match status" value="1"/>
</dbReference>
<dbReference type="OrthoDB" id="422574at2759"/>
<evidence type="ECO:0000256" key="2">
    <source>
        <dbReference type="ARBA" id="ARBA00022679"/>
    </source>
</evidence>
<dbReference type="GO" id="GO:0004364">
    <property type="term" value="F:glutathione transferase activity"/>
    <property type="evidence" value="ECO:0007669"/>
    <property type="project" value="UniProtKB-EC"/>
</dbReference>
<dbReference type="PANTHER" id="PTHR43900">
    <property type="entry name" value="GLUTATHIONE S-TRANSFERASE RHO"/>
    <property type="match status" value="1"/>
</dbReference>
<sequence>MTIDTTVVEENEAKLAEVLDVYEAHLVEPKYLACDHFTLVDLHHLPNVQYLLGELDQEAV</sequence>
<dbReference type="AlphaFoldDB" id="A0A9D3W2J5"/>
<evidence type="ECO:0000313" key="6">
    <source>
        <dbReference type="Proteomes" id="UP000828251"/>
    </source>
</evidence>
<evidence type="ECO:0000313" key="5">
    <source>
        <dbReference type="EMBL" id="KAH1107162.1"/>
    </source>
</evidence>
<dbReference type="InterPro" id="IPR010987">
    <property type="entry name" value="Glutathione-S-Trfase_C-like"/>
</dbReference>
<keyword evidence="2" id="KW-0808">Transferase</keyword>
<dbReference type="EC" id="2.5.1.18" evidence="1"/>
<evidence type="ECO:0000259" key="4">
    <source>
        <dbReference type="PROSITE" id="PS50405"/>
    </source>
</evidence>
<evidence type="ECO:0000256" key="3">
    <source>
        <dbReference type="ARBA" id="ARBA00047960"/>
    </source>
</evidence>
<dbReference type="EMBL" id="JAIQCV010000004">
    <property type="protein sequence ID" value="KAH1107162.1"/>
    <property type="molecule type" value="Genomic_DNA"/>
</dbReference>
<comment type="caution">
    <text evidence="5">The sequence shown here is derived from an EMBL/GenBank/DDBJ whole genome shotgun (WGS) entry which is preliminary data.</text>
</comment>
<feature type="domain" description="GST C-terminal" evidence="4">
    <location>
        <begin position="1"/>
        <end position="60"/>
    </location>
</feature>
<dbReference type="GO" id="GO:0043295">
    <property type="term" value="F:glutathione binding"/>
    <property type="evidence" value="ECO:0007669"/>
    <property type="project" value="TreeGrafter"/>
</dbReference>
<gene>
    <name evidence="5" type="ORF">J1N35_010930</name>
</gene>
<accession>A0A9D3W2J5</accession>
<dbReference type="GO" id="GO:0005737">
    <property type="term" value="C:cytoplasm"/>
    <property type="evidence" value="ECO:0007669"/>
    <property type="project" value="TreeGrafter"/>
</dbReference>
<keyword evidence="6" id="KW-1185">Reference proteome</keyword>
<reference evidence="5 6" key="1">
    <citation type="journal article" date="2021" name="Plant Biotechnol. J.">
        <title>Multi-omics assisted identification of the key and species-specific regulatory components of drought-tolerant mechanisms in Gossypium stocksii.</title>
        <authorList>
            <person name="Yu D."/>
            <person name="Ke L."/>
            <person name="Zhang D."/>
            <person name="Wu Y."/>
            <person name="Sun Y."/>
            <person name="Mei J."/>
            <person name="Sun J."/>
            <person name="Sun Y."/>
        </authorList>
    </citation>
    <scope>NUCLEOTIDE SEQUENCE [LARGE SCALE GENOMIC DNA]</scope>
    <source>
        <strain evidence="6">cv. E1</strain>
        <tissue evidence="5">Leaf</tissue>
    </source>
</reference>
<dbReference type="PANTHER" id="PTHR43900:SF47">
    <property type="entry name" value="GLUTATHIONE S-TRANSFERASE F6-RELATED"/>
    <property type="match status" value="1"/>
</dbReference>
<dbReference type="InterPro" id="IPR036282">
    <property type="entry name" value="Glutathione-S-Trfase_C_sf"/>
</dbReference>
<protein>
    <recommendedName>
        <fullName evidence="1">glutathione transferase</fullName>
        <ecNumber evidence="1">2.5.1.18</ecNumber>
    </recommendedName>
</protein>
<dbReference type="SUPFAM" id="SSF47616">
    <property type="entry name" value="GST C-terminal domain-like"/>
    <property type="match status" value="1"/>
</dbReference>
<dbReference type="InterPro" id="IPR004046">
    <property type="entry name" value="GST_C"/>
</dbReference>